<sequence>MYTPRIAKVGLTFEHSLKVLENTKRRLYAALSIFKEDEEAPEVAIERLWGALGKINREETAELINDLESRALLEVTQKAEPRTIRLHDLLRDLMHTELGETGSMRHVNY</sequence>
<keyword evidence="2" id="KW-1185">Reference proteome</keyword>
<proteinExistence type="predicted"/>
<evidence type="ECO:0008006" key="3">
    <source>
        <dbReference type="Google" id="ProtNLM"/>
    </source>
</evidence>
<gene>
    <name evidence="1" type="ORF">BROFUL_00566</name>
</gene>
<reference evidence="1 2" key="1">
    <citation type="journal article" date="2013" name="BMC Microbiol.">
        <title>Identification of the type II cytochrome c maturation pathway in anammox bacteria by comparative genomics.</title>
        <authorList>
            <person name="Ferousi C."/>
            <person name="Speth D.R."/>
            <person name="Reimann J."/>
            <person name="Op den Camp H.J."/>
            <person name="Allen J.W."/>
            <person name="Keltjens J.T."/>
            <person name="Jetten M.S."/>
        </authorList>
    </citation>
    <scope>NUCLEOTIDE SEQUENCE [LARGE SCALE GENOMIC DNA]</scope>
    <source>
        <strain evidence="1">RU1</strain>
    </source>
</reference>
<dbReference type="Gene3D" id="1.10.10.10">
    <property type="entry name" value="Winged helix-like DNA-binding domain superfamily/Winged helix DNA-binding domain"/>
    <property type="match status" value="1"/>
</dbReference>
<organism evidence="1 2">
    <name type="scientific">Candidatus Brocadia fulgida</name>
    <dbReference type="NCBI Taxonomy" id="380242"/>
    <lineage>
        <taxon>Bacteria</taxon>
        <taxon>Pseudomonadati</taxon>
        <taxon>Planctomycetota</taxon>
        <taxon>Candidatus Brocadiia</taxon>
        <taxon>Candidatus Brocadiales</taxon>
        <taxon>Candidatus Brocadiaceae</taxon>
        <taxon>Candidatus Brocadia</taxon>
    </lineage>
</organism>
<name>A0A0M2V1V3_9BACT</name>
<dbReference type="Proteomes" id="UP000034954">
    <property type="component" value="Unassembled WGS sequence"/>
</dbReference>
<protein>
    <recommendedName>
        <fullName evidence="3">Transcriptional regulator</fullName>
    </recommendedName>
</protein>
<dbReference type="AlphaFoldDB" id="A0A0M2V1V3"/>
<dbReference type="EMBL" id="LAQJ01000079">
    <property type="protein sequence ID" value="KKO20699.1"/>
    <property type="molecule type" value="Genomic_DNA"/>
</dbReference>
<dbReference type="InterPro" id="IPR036388">
    <property type="entry name" value="WH-like_DNA-bd_sf"/>
</dbReference>
<accession>A0A0M2V1V3</accession>
<comment type="caution">
    <text evidence="1">The sequence shown here is derived from an EMBL/GenBank/DDBJ whole genome shotgun (WGS) entry which is preliminary data.</text>
</comment>
<evidence type="ECO:0000313" key="2">
    <source>
        <dbReference type="Proteomes" id="UP000034954"/>
    </source>
</evidence>
<evidence type="ECO:0000313" key="1">
    <source>
        <dbReference type="EMBL" id="KKO20699.1"/>
    </source>
</evidence>